<dbReference type="InterPro" id="IPR029006">
    <property type="entry name" value="ADF-H/Gelsolin-like_dom_sf"/>
</dbReference>
<dbReference type="PROSITE" id="PS51263">
    <property type="entry name" value="ADF_H"/>
    <property type="match status" value="1"/>
</dbReference>
<dbReference type="GO" id="GO:0003779">
    <property type="term" value="F:actin binding"/>
    <property type="evidence" value="ECO:0007669"/>
    <property type="project" value="InterPro"/>
</dbReference>
<organism evidence="2 3">
    <name type="scientific">Pinctada imbricata</name>
    <name type="common">Atlantic pearl-oyster</name>
    <name type="synonym">Pinctada martensii</name>
    <dbReference type="NCBI Taxonomy" id="66713"/>
    <lineage>
        <taxon>Eukaryota</taxon>
        <taxon>Metazoa</taxon>
        <taxon>Spiralia</taxon>
        <taxon>Lophotrochozoa</taxon>
        <taxon>Mollusca</taxon>
        <taxon>Bivalvia</taxon>
        <taxon>Autobranchia</taxon>
        <taxon>Pteriomorphia</taxon>
        <taxon>Pterioida</taxon>
        <taxon>Pterioidea</taxon>
        <taxon>Pteriidae</taxon>
        <taxon>Pinctada</taxon>
    </lineage>
</organism>
<feature type="domain" description="ADF-H" evidence="1">
    <location>
        <begin position="1"/>
        <end position="120"/>
    </location>
</feature>
<keyword evidence="3" id="KW-1185">Reference proteome</keyword>
<dbReference type="Pfam" id="PF00241">
    <property type="entry name" value="Cofilin_ADF"/>
    <property type="match status" value="1"/>
</dbReference>
<dbReference type="Gene3D" id="3.40.20.10">
    <property type="entry name" value="Severin"/>
    <property type="match status" value="1"/>
</dbReference>
<dbReference type="EMBL" id="VSWD01000011">
    <property type="protein sequence ID" value="KAK3087496.1"/>
    <property type="molecule type" value="Genomic_DNA"/>
</dbReference>
<sequence length="126" mass="14875">MAYVRNNDTDFNYLVVGHVNYDPRQLTLLHIGRDVEKLPQIMDDSKVLYALAKYQMFIVDSKTVKFVYFHWIGEKVPFVEKVRYGVVHGSVEEKFSPFHLFIKTSNIDDFCTEKIMEKVMSVFEKK</sequence>
<evidence type="ECO:0000313" key="2">
    <source>
        <dbReference type="EMBL" id="KAK3087496.1"/>
    </source>
</evidence>
<dbReference type="InterPro" id="IPR002108">
    <property type="entry name" value="ADF-H"/>
</dbReference>
<name>A0AA88XLD3_PINIB</name>
<dbReference type="Proteomes" id="UP001186944">
    <property type="component" value="Unassembled WGS sequence"/>
</dbReference>
<reference evidence="2" key="1">
    <citation type="submission" date="2019-08" db="EMBL/GenBank/DDBJ databases">
        <title>The improved chromosome-level genome for the pearl oyster Pinctada fucata martensii using PacBio sequencing and Hi-C.</title>
        <authorList>
            <person name="Zheng Z."/>
        </authorList>
    </citation>
    <scope>NUCLEOTIDE SEQUENCE</scope>
    <source>
        <strain evidence="2">ZZ-2019</strain>
        <tissue evidence="2">Adductor muscle</tissue>
    </source>
</reference>
<comment type="caution">
    <text evidence="2">The sequence shown here is derived from an EMBL/GenBank/DDBJ whole genome shotgun (WGS) entry which is preliminary data.</text>
</comment>
<dbReference type="SUPFAM" id="SSF55753">
    <property type="entry name" value="Actin depolymerizing proteins"/>
    <property type="match status" value="1"/>
</dbReference>
<evidence type="ECO:0000313" key="3">
    <source>
        <dbReference type="Proteomes" id="UP001186944"/>
    </source>
</evidence>
<gene>
    <name evidence="2" type="ORF">FSP39_006651</name>
</gene>
<accession>A0AA88XLD3</accession>
<protein>
    <recommendedName>
        <fullName evidence="1">ADF-H domain-containing protein</fullName>
    </recommendedName>
</protein>
<evidence type="ECO:0000259" key="1">
    <source>
        <dbReference type="PROSITE" id="PS51263"/>
    </source>
</evidence>
<proteinExistence type="predicted"/>
<dbReference type="AlphaFoldDB" id="A0AA88XLD3"/>